<feature type="signal peptide" evidence="1">
    <location>
        <begin position="1"/>
        <end position="29"/>
    </location>
</feature>
<dbReference type="GeneID" id="39870046"/>
<gene>
    <name evidence="2" type="primary">PmUG01_11058400</name>
    <name evidence="2" type="ORF">PMUG01_11058400</name>
</gene>
<dbReference type="Proteomes" id="UP000219813">
    <property type="component" value="Chromosome 11"/>
</dbReference>
<dbReference type="KEGG" id="pmal:PMUG01_11058400"/>
<protein>
    <submittedName>
        <fullName evidence="2">Uncharacterized protein</fullName>
    </submittedName>
</protein>
<dbReference type="EMBL" id="LT594632">
    <property type="protein sequence ID" value="SCO93331.1"/>
    <property type="molecule type" value="Genomic_DNA"/>
</dbReference>
<reference evidence="2 3" key="1">
    <citation type="submission" date="2016-06" db="EMBL/GenBank/DDBJ databases">
        <authorList>
            <consortium name="Pathogen Informatics"/>
        </authorList>
    </citation>
    <scope>NUCLEOTIDE SEQUENCE [LARGE SCALE GENOMIC DNA]</scope>
</reference>
<dbReference type="VEuPathDB" id="PlasmoDB:PmUG01_11058400"/>
<sequence>MLFFSNMKSLSLYLFLSLFMLLLYPTSYALCLVSLEQKDNTFILEQNIAEKTNNDTKKIINKIKTKSNEIRMMYNTINKKNENMPIYIFVNDENEQKRKMLKNLFLIGKLDHMQGYNTAFSKYFLSIKNTSKAHGTELNEKMKEEREFINSLNEENKKKYIIGKIAEYEHLRMNVQQLYTSIGTASNLIVRFARMKL</sequence>
<keyword evidence="3" id="KW-1185">Reference proteome</keyword>
<accession>A0A1D3SN61</accession>
<evidence type="ECO:0000313" key="2">
    <source>
        <dbReference type="EMBL" id="SCO93331.1"/>
    </source>
</evidence>
<keyword evidence="1" id="KW-0732">Signal</keyword>
<dbReference type="RefSeq" id="XP_028862768.1">
    <property type="nucleotide sequence ID" value="XM_029006261.1"/>
</dbReference>
<feature type="chain" id="PRO_5008920719" evidence="1">
    <location>
        <begin position="30"/>
        <end position="197"/>
    </location>
</feature>
<dbReference type="AlphaFoldDB" id="A0A1D3SN61"/>
<proteinExistence type="predicted"/>
<organism evidence="2 3">
    <name type="scientific">Plasmodium malariae</name>
    <dbReference type="NCBI Taxonomy" id="5858"/>
    <lineage>
        <taxon>Eukaryota</taxon>
        <taxon>Sar</taxon>
        <taxon>Alveolata</taxon>
        <taxon>Apicomplexa</taxon>
        <taxon>Aconoidasida</taxon>
        <taxon>Haemosporida</taxon>
        <taxon>Plasmodiidae</taxon>
        <taxon>Plasmodium</taxon>
        <taxon>Plasmodium (Plasmodium)</taxon>
    </lineage>
</organism>
<evidence type="ECO:0000256" key="1">
    <source>
        <dbReference type="SAM" id="SignalP"/>
    </source>
</evidence>
<dbReference type="OrthoDB" id="375145at2759"/>
<name>A0A1D3SN61_PLAMA</name>
<evidence type="ECO:0000313" key="3">
    <source>
        <dbReference type="Proteomes" id="UP000219813"/>
    </source>
</evidence>
<dbReference type="OMA" id="IPLCSCE"/>